<dbReference type="HOGENOM" id="CLU_103066_1_0_11"/>
<dbReference type="STRING" id="446470.Snas_1878"/>
<dbReference type="EMBL" id="CP001778">
    <property type="protein sequence ID" value="ADD41574.1"/>
    <property type="molecule type" value="Genomic_DNA"/>
</dbReference>
<feature type="domain" description="Cupin type-2" evidence="1">
    <location>
        <begin position="42"/>
        <end position="107"/>
    </location>
</feature>
<dbReference type="PANTHER" id="PTHR36440">
    <property type="entry name" value="PUTATIVE (AFU_ORTHOLOGUE AFUA_8G07350)-RELATED"/>
    <property type="match status" value="1"/>
</dbReference>
<dbReference type="OrthoDB" id="5243731at2"/>
<evidence type="ECO:0000259" key="1">
    <source>
        <dbReference type="Pfam" id="PF07883"/>
    </source>
</evidence>
<dbReference type="SUPFAM" id="SSF51182">
    <property type="entry name" value="RmlC-like cupins"/>
    <property type="match status" value="1"/>
</dbReference>
<reference evidence="2 3" key="1">
    <citation type="journal article" date="2009" name="Stand. Genomic Sci.">
        <title>Complete genome sequence of Stackebrandtia nassauensis type strain (LLR-40K-21).</title>
        <authorList>
            <person name="Munk C."/>
            <person name="Lapidus A."/>
            <person name="Copeland A."/>
            <person name="Jando M."/>
            <person name="Mayilraj S."/>
            <person name="Glavina Del Rio T."/>
            <person name="Nolan M."/>
            <person name="Chen F."/>
            <person name="Lucas S."/>
            <person name="Tice H."/>
            <person name="Cheng J.F."/>
            <person name="Han C."/>
            <person name="Detter J.C."/>
            <person name="Bruce D."/>
            <person name="Goodwin L."/>
            <person name="Chain P."/>
            <person name="Pitluck S."/>
            <person name="Goker M."/>
            <person name="Ovchinikova G."/>
            <person name="Pati A."/>
            <person name="Ivanova N."/>
            <person name="Mavromatis K."/>
            <person name="Chen A."/>
            <person name="Palaniappan K."/>
            <person name="Land M."/>
            <person name="Hauser L."/>
            <person name="Chang Y.J."/>
            <person name="Jeffries C.D."/>
            <person name="Bristow J."/>
            <person name="Eisen J.A."/>
            <person name="Markowitz V."/>
            <person name="Hugenholtz P."/>
            <person name="Kyrpides N.C."/>
            <person name="Klenk H.P."/>
        </authorList>
    </citation>
    <scope>NUCLEOTIDE SEQUENCE [LARGE SCALE GENOMIC DNA]</scope>
    <source>
        <strain evidence="3">DSM 44728 / CIP 108903 / NRRL B-16338 / NBRC 102104 / LLR-40K-21</strain>
    </source>
</reference>
<organism evidence="2 3">
    <name type="scientific">Stackebrandtia nassauensis (strain DSM 44728 / CIP 108903 / NRRL B-16338 / NBRC 102104 / LLR-40K-21)</name>
    <dbReference type="NCBI Taxonomy" id="446470"/>
    <lineage>
        <taxon>Bacteria</taxon>
        <taxon>Bacillati</taxon>
        <taxon>Actinomycetota</taxon>
        <taxon>Actinomycetes</taxon>
        <taxon>Glycomycetales</taxon>
        <taxon>Glycomycetaceae</taxon>
        <taxon>Stackebrandtia</taxon>
    </lineage>
</organism>
<dbReference type="Gene3D" id="2.60.120.10">
    <property type="entry name" value="Jelly Rolls"/>
    <property type="match status" value="1"/>
</dbReference>
<dbReference type="InterPro" id="IPR011051">
    <property type="entry name" value="RmlC_Cupin_sf"/>
</dbReference>
<accession>D3PZA0</accession>
<evidence type="ECO:0000313" key="3">
    <source>
        <dbReference type="Proteomes" id="UP000000844"/>
    </source>
</evidence>
<dbReference type="InterPro" id="IPR014710">
    <property type="entry name" value="RmlC-like_jellyroll"/>
</dbReference>
<dbReference type="Proteomes" id="UP000000844">
    <property type="component" value="Chromosome"/>
</dbReference>
<sequence length="158" mass="17170">MSRKPVVVNIADAEVLEGGNPMNLLADADVSDGAFSISSGTITAGADNARPHFHRRSWEVFCVVDGTLELLLDDEIVRVEAGGIAAVPPGVTHAFGATPQADVSALVFITPGVRRFDYFRLLPAILRGEIPKAELDDMHHRFDVHFVDSTLWDAHRGR</sequence>
<proteinExistence type="predicted"/>
<dbReference type="InterPro" id="IPR053146">
    <property type="entry name" value="QDO-like"/>
</dbReference>
<protein>
    <submittedName>
        <fullName evidence="2">Cupin 2 conserved barrel domain protein</fullName>
    </submittedName>
</protein>
<dbReference type="eggNOG" id="COG1917">
    <property type="taxonomic scope" value="Bacteria"/>
</dbReference>
<keyword evidence="3" id="KW-1185">Reference proteome</keyword>
<dbReference type="KEGG" id="sna:Snas_1878"/>
<dbReference type="AlphaFoldDB" id="D3PZA0"/>
<gene>
    <name evidence="2" type="ordered locus">Snas_1878</name>
</gene>
<dbReference type="RefSeq" id="WP_013017145.1">
    <property type="nucleotide sequence ID" value="NC_013947.1"/>
</dbReference>
<dbReference type="PANTHER" id="PTHR36440:SF1">
    <property type="entry name" value="PUTATIVE (AFU_ORTHOLOGUE AFUA_8G07350)-RELATED"/>
    <property type="match status" value="1"/>
</dbReference>
<name>D3PZA0_STANL</name>
<dbReference type="InterPro" id="IPR013096">
    <property type="entry name" value="Cupin_2"/>
</dbReference>
<evidence type="ECO:0000313" key="2">
    <source>
        <dbReference type="EMBL" id="ADD41574.1"/>
    </source>
</evidence>
<dbReference type="Pfam" id="PF07883">
    <property type="entry name" value="Cupin_2"/>
    <property type="match status" value="1"/>
</dbReference>